<evidence type="ECO:0000313" key="2">
    <source>
        <dbReference type="EMBL" id="KIY47071.1"/>
    </source>
</evidence>
<evidence type="ECO:0000256" key="1">
    <source>
        <dbReference type="SAM" id="MobiDB-lite"/>
    </source>
</evidence>
<evidence type="ECO:0000313" key="3">
    <source>
        <dbReference type="Proteomes" id="UP000054144"/>
    </source>
</evidence>
<dbReference type="EMBL" id="KN882016">
    <property type="protein sequence ID" value="KIY47071.1"/>
    <property type="molecule type" value="Genomic_DNA"/>
</dbReference>
<accession>A0A0D7AAV4</accession>
<reference evidence="2 3" key="1">
    <citation type="journal article" date="2015" name="Fungal Genet. Biol.">
        <title>Evolution of novel wood decay mechanisms in Agaricales revealed by the genome sequences of Fistulina hepatica and Cylindrobasidium torrendii.</title>
        <authorList>
            <person name="Floudas D."/>
            <person name="Held B.W."/>
            <person name="Riley R."/>
            <person name="Nagy L.G."/>
            <person name="Koehler G."/>
            <person name="Ransdell A.S."/>
            <person name="Younus H."/>
            <person name="Chow J."/>
            <person name="Chiniquy J."/>
            <person name="Lipzen A."/>
            <person name="Tritt A."/>
            <person name="Sun H."/>
            <person name="Haridas S."/>
            <person name="LaButti K."/>
            <person name="Ohm R.A."/>
            <person name="Kues U."/>
            <person name="Blanchette R.A."/>
            <person name="Grigoriev I.V."/>
            <person name="Minto R.E."/>
            <person name="Hibbett D.S."/>
        </authorList>
    </citation>
    <scope>NUCLEOTIDE SEQUENCE [LARGE SCALE GENOMIC DNA]</scope>
    <source>
        <strain evidence="2 3">ATCC 64428</strain>
    </source>
</reference>
<dbReference type="Proteomes" id="UP000054144">
    <property type="component" value="Unassembled WGS sequence"/>
</dbReference>
<feature type="compositionally biased region" description="Basic and acidic residues" evidence="1">
    <location>
        <begin position="21"/>
        <end position="33"/>
    </location>
</feature>
<dbReference type="AlphaFoldDB" id="A0A0D7AAV4"/>
<feature type="region of interest" description="Disordered" evidence="1">
    <location>
        <begin position="1"/>
        <end position="58"/>
    </location>
</feature>
<proteinExistence type="predicted"/>
<organism evidence="2 3">
    <name type="scientific">Fistulina hepatica ATCC 64428</name>
    <dbReference type="NCBI Taxonomy" id="1128425"/>
    <lineage>
        <taxon>Eukaryota</taxon>
        <taxon>Fungi</taxon>
        <taxon>Dikarya</taxon>
        <taxon>Basidiomycota</taxon>
        <taxon>Agaricomycotina</taxon>
        <taxon>Agaricomycetes</taxon>
        <taxon>Agaricomycetidae</taxon>
        <taxon>Agaricales</taxon>
        <taxon>Fistulinaceae</taxon>
        <taxon>Fistulina</taxon>
    </lineage>
</organism>
<sequence>MDTFYESRHQTSPVMSAPAEHSPRVAAQEHDPRSSPPYPSVSVSNESPTTAHSSTPSILPGDAFTSSWQAHASIFSGNVSSPSSHPTVSSALLHPTIQEMITLSAREVPAKNVTVTTSSSDVAASDLSAAHSTTENENPPAVVPVLRSASFFQSHPYRPVIVGPVHPWINVLLLVRDRAHVLRAVQREMFTLYSPRSCHIDSPDVESLFVVSPKWTFPPDPTDDSVQVVSIHLENQAGEDILYSMLFLRREPQQVYRAASPPRSIRVFEILAPSTSSIPFIRHDPYPPLHTPLSRVVTGEWLSTRQRFIRFPLLKHHIVMNLFRQNDTTYFLYPGGLRDRKSISFDPLLAEIVSPRVFGPVAVPIISITYTYDPACLIMIARLPDGVMPYDPVKRFAYIFFLRSSVEIPAHFPIQLYERMTFETKGLTDCYFEFLQHAEAVQHIAFRSRCDDPLLAQASEEWGQVDSALLTGLSSRQD</sequence>
<protein>
    <submittedName>
        <fullName evidence="2">Uncharacterized protein</fullName>
    </submittedName>
</protein>
<gene>
    <name evidence="2" type="ORF">FISHEDRAFT_75100</name>
</gene>
<name>A0A0D7AAV4_9AGAR</name>
<keyword evidence="3" id="KW-1185">Reference proteome</keyword>